<organism evidence="3">
    <name type="scientific">Perkinsus marinus (strain ATCC 50983 / TXsc)</name>
    <dbReference type="NCBI Taxonomy" id="423536"/>
    <lineage>
        <taxon>Eukaryota</taxon>
        <taxon>Sar</taxon>
        <taxon>Alveolata</taxon>
        <taxon>Perkinsozoa</taxon>
        <taxon>Perkinsea</taxon>
        <taxon>Perkinsida</taxon>
        <taxon>Perkinsidae</taxon>
        <taxon>Perkinsus</taxon>
    </lineage>
</organism>
<feature type="region of interest" description="Disordered" evidence="1">
    <location>
        <begin position="179"/>
        <end position="340"/>
    </location>
</feature>
<dbReference type="GeneID" id="9037843"/>
<feature type="compositionally biased region" description="Low complexity" evidence="1">
    <location>
        <begin position="225"/>
        <end position="234"/>
    </location>
</feature>
<dbReference type="EMBL" id="GG681386">
    <property type="protein sequence ID" value="EER04695.1"/>
    <property type="molecule type" value="Genomic_DNA"/>
</dbReference>
<name>C5LES9_PERM5</name>
<dbReference type="OMA" id="FPMEWID"/>
<evidence type="ECO:0000313" key="3">
    <source>
        <dbReference type="Proteomes" id="UP000007800"/>
    </source>
</evidence>
<evidence type="ECO:0000313" key="2">
    <source>
        <dbReference type="EMBL" id="EER04695.1"/>
    </source>
</evidence>
<proteinExistence type="predicted"/>
<dbReference type="OrthoDB" id="10622613at2759"/>
<sequence length="538" mass="58061">MPHLARCCSLPSWLGPRRAFLDAIKTMHGVADESAKVKPTLVGELAVDFEVDLEEDSDLGDALYEYLGLEGDEGAAAEAKGFRLLEDGYTQLLRKLDPQESLVVASTASESDFPMEWIDLYATAYLRLGSLLKAGRFHCSAGGAFLRAVAVVAPSRTDILVTRVRRVHLLHSLAELEGRRVSSPPADGQDKGPSTESILEDSPAPTGSSPRSVVDAGPSITRPTSVSSLVSSDSVADDPSKGDGEEEEVASLSYSVTEYESPRLKWSRSPDQGNKLNESEEGEEFGGDQGKGSTEEPSRLRGVIPPPVRPYSVRPGKDEDDDMGLSDVIRDSRDYEDGELITTVRDSIPNGSGEIEDNRLRSALASRANRTLSSSQGGRKAPVNGINMRCGFASVEELEAALKKKREALRLDDPDAGLRIDAQVAQSRSKVITGRSAFFPELRARVSEMQQRMEALRSSPDEASKLASGTGDLEETIARSLVWDGMDPVEARMMARKVDKKRVSRVLHRLSTYSRGLGGDSGASHGELATSVCALAGR</sequence>
<gene>
    <name evidence="2" type="ORF">Pmar_PMAR013216</name>
</gene>
<accession>C5LES9</accession>
<keyword evidence="3" id="KW-1185">Reference proteome</keyword>
<dbReference type="RefSeq" id="XP_002772879.1">
    <property type="nucleotide sequence ID" value="XM_002772833.1"/>
</dbReference>
<dbReference type="AlphaFoldDB" id="C5LES9"/>
<dbReference type="InParanoid" id="C5LES9"/>
<reference evidence="2 3" key="1">
    <citation type="submission" date="2008-07" db="EMBL/GenBank/DDBJ databases">
        <authorList>
            <person name="El-Sayed N."/>
            <person name="Caler E."/>
            <person name="Inman J."/>
            <person name="Amedeo P."/>
            <person name="Hass B."/>
            <person name="Wortman J."/>
        </authorList>
    </citation>
    <scope>NUCLEOTIDE SEQUENCE [LARGE SCALE GENOMIC DNA]</scope>
    <source>
        <strain evidence="3">ATCC 50983 / TXsc</strain>
    </source>
</reference>
<dbReference type="Proteomes" id="UP000007800">
    <property type="component" value="Unassembled WGS sequence"/>
</dbReference>
<evidence type="ECO:0000256" key="1">
    <source>
        <dbReference type="SAM" id="MobiDB-lite"/>
    </source>
</evidence>
<protein>
    <submittedName>
        <fullName evidence="2">Uncharacterized protein</fullName>
    </submittedName>
</protein>